<feature type="domain" description="HAMP" evidence="8">
    <location>
        <begin position="372"/>
        <end position="424"/>
    </location>
</feature>
<dbReference type="PROSITE" id="PS50112">
    <property type="entry name" value="PAS"/>
    <property type="match status" value="2"/>
</dbReference>
<protein>
    <submittedName>
        <fullName evidence="9">PAS domain-containing methyl-accepting chemotaxis protein</fullName>
    </submittedName>
</protein>
<reference evidence="9 10" key="1">
    <citation type="submission" date="2024-06" db="EMBL/GenBank/DDBJ databases">
        <title>Thioclava kandeliae sp. nov. from a rhizosphere soil sample of Kandelia candel in a mangrove.</title>
        <authorList>
            <person name="Mu T."/>
        </authorList>
    </citation>
    <scope>NUCLEOTIDE SEQUENCE [LARGE SCALE GENOMIC DNA]</scope>
    <source>
        <strain evidence="9 10">CPCC 100088</strain>
    </source>
</reference>
<dbReference type="PROSITE" id="PS50113">
    <property type="entry name" value="PAC"/>
    <property type="match status" value="3"/>
</dbReference>
<feature type="domain" description="PAC" evidence="6">
    <location>
        <begin position="84"/>
        <end position="139"/>
    </location>
</feature>
<dbReference type="SMART" id="SM00091">
    <property type="entry name" value="PAS"/>
    <property type="match status" value="3"/>
</dbReference>
<dbReference type="PROSITE" id="PS50192">
    <property type="entry name" value="T_SNARE"/>
    <property type="match status" value="1"/>
</dbReference>
<dbReference type="InterPro" id="IPR013655">
    <property type="entry name" value="PAS_fold_3"/>
</dbReference>
<dbReference type="SMART" id="SM00283">
    <property type="entry name" value="MA"/>
    <property type="match status" value="1"/>
</dbReference>
<dbReference type="InterPro" id="IPR035965">
    <property type="entry name" value="PAS-like_dom_sf"/>
</dbReference>
<dbReference type="SUPFAM" id="SSF55785">
    <property type="entry name" value="PYP-like sensor domain (PAS domain)"/>
    <property type="match status" value="3"/>
</dbReference>
<dbReference type="InterPro" id="IPR000014">
    <property type="entry name" value="PAS"/>
</dbReference>
<evidence type="ECO:0000256" key="3">
    <source>
        <dbReference type="PROSITE-ProRule" id="PRU00284"/>
    </source>
</evidence>
<dbReference type="Pfam" id="PF08447">
    <property type="entry name" value="PAS_3"/>
    <property type="match status" value="1"/>
</dbReference>
<evidence type="ECO:0000259" key="7">
    <source>
        <dbReference type="PROSITE" id="PS50192"/>
    </source>
</evidence>
<sequence length="688" mass="74332">MFTLKKKRLGPNDTVLPVAWAVDQSQAVICFDPDGTIRQVNANFCTLTGYAAEELVGKPHSLFMPDGQAEQTEYRLFWEALRNGKAQTAIFERRTRSGASLYLSASYTPWKTAEGRIGGIIKTASDVTKQETARRAMMAKLEALDRSNAVIDFDPQGNILFANPVFCKAMGYTLADLQGTHHARFMPEGEAHTPAYSQFWAELRAGKFQSGEFKRRTKAGRDIWLNASYNPVTDSRGTVIGVTNIANDITEDKQKTMDAEGQIAALGRSQAVIEFTPEGKILTANALFLEALGYSLPEIRGQHHRIFVAEAERASSAYTLFWQKLAEGTFQQAEYRRIRKDGRDIWIQASYNPILDEAGNVVKVVKFATDITLRKAAIADFQQVVTALNQGDLTQRITVEVPRDLEGLRDDMNSSLDQIATLIGGIVDSANSLRAETGNLAEAGTKLGQRTEAQAASLEESAAAINQLAASVKSSADGAKAAEQSVGGARVRAENGRQIVEDTIVAMNAIAQSSQAISRITSVIEDIAFQTNLLALNAGVEAARAGETGRGFAVVASEVRALAQRSSDAAQEIADLISTSERHVNSGVSLVNQSGQSLQEIQDVVISLDQVVRDIANSAVEQSTGLHEIQTAVNQLDQVTQQNAAMFEEASATTAALQTLAETLASESAKFTLEAEHAACAMPQRLAG</sequence>
<dbReference type="InterPro" id="IPR001610">
    <property type="entry name" value="PAC"/>
</dbReference>
<evidence type="ECO:0000259" key="4">
    <source>
        <dbReference type="PROSITE" id="PS50111"/>
    </source>
</evidence>
<dbReference type="NCBIfam" id="TIGR00229">
    <property type="entry name" value="sensory_box"/>
    <property type="match status" value="3"/>
</dbReference>
<dbReference type="InterPro" id="IPR000700">
    <property type="entry name" value="PAS-assoc_C"/>
</dbReference>
<dbReference type="CDD" id="cd00130">
    <property type="entry name" value="PAS"/>
    <property type="match status" value="3"/>
</dbReference>
<dbReference type="InterPro" id="IPR004090">
    <property type="entry name" value="Chemotax_Me-accpt_rcpt"/>
</dbReference>
<comment type="similarity">
    <text evidence="2">Belongs to the methyl-accepting chemotaxis (MCP) protein family.</text>
</comment>
<dbReference type="RefSeq" id="WP_350934480.1">
    <property type="nucleotide sequence ID" value="NZ_JAYWLC010000001.1"/>
</dbReference>
<dbReference type="Pfam" id="PF08448">
    <property type="entry name" value="PAS_4"/>
    <property type="match status" value="2"/>
</dbReference>
<dbReference type="PANTHER" id="PTHR43531:SF11">
    <property type="entry name" value="METHYL-ACCEPTING CHEMOTAXIS PROTEIN 3"/>
    <property type="match status" value="1"/>
</dbReference>
<dbReference type="Proteomes" id="UP001438953">
    <property type="component" value="Unassembled WGS sequence"/>
</dbReference>
<dbReference type="InterPro" id="IPR004089">
    <property type="entry name" value="MCPsignal_dom"/>
</dbReference>
<feature type="domain" description="T-SNARE coiled-coil homology" evidence="7">
    <location>
        <begin position="588"/>
        <end position="650"/>
    </location>
</feature>
<evidence type="ECO:0000259" key="6">
    <source>
        <dbReference type="PROSITE" id="PS50113"/>
    </source>
</evidence>
<proteinExistence type="inferred from homology"/>
<evidence type="ECO:0000313" key="9">
    <source>
        <dbReference type="EMBL" id="MER5170545.1"/>
    </source>
</evidence>
<dbReference type="SMART" id="SM00086">
    <property type="entry name" value="PAC"/>
    <property type="match status" value="3"/>
</dbReference>
<dbReference type="InterPro" id="IPR000727">
    <property type="entry name" value="T_SNARE_dom"/>
</dbReference>
<feature type="domain" description="PAC" evidence="6">
    <location>
        <begin position="209"/>
        <end position="261"/>
    </location>
</feature>
<name>A0ABV1SCA8_9RHOB</name>
<comment type="caution">
    <text evidence="9">The sequence shown here is derived from an EMBL/GenBank/DDBJ whole genome shotgun (WGS) entry which is preliminary data.</text>
</comment>
<dbReference type="InterPro" id="IPR051310">
    <property type="entry name" value="MCP_chemotaxis"/>
</dbReference>
<evidence type="ECO:0000259" key="5">
    <source>
        <dbReference type="PROSITE" id="PS50112"/>
    </source>
</evidence>
<feature type="domain" description="PAC" evidence="6">
    <location>
        <begin position="331"/>
        <end position="383"/>
    </location>
</feature>
<feature type="domain" description="PAS" evidence="5">
    <location>
        <begin position="28"/>
        <end position="84"/>
    </location>
</feature>
<feature type="domain" description="Methyl-accepting transducer" evidence="4">
    <location>
        <begin position="429"/>
        <end position="658"/>
    </location>
</feature>
<dbReference type="InterPro" id="IPR003660">
    <property type="entry name" value="HAMP_dom"/>
</dbReference>
<dbReference type="CDD" id="cd11386">
    <property type="entry name" value="MCP_signal"/>
    <property type="match status" value="1"/>
</dbReference>
<keyword evidence="1" id="KW-0145">Chemotaxis</keyword>
<dbReference type="PROSITE" id="PS50885">
    <property type="entry name" value="HAMP"/>
    <property type="match status" value="1"/>
</dbReference>
<accession>A0ABV1SCA8</accession>
<evidence type="ECO:0000256" key="2">
    <source>
        <dbReference type="ARBA" id="ARBA00029447"/>
    </source>
</evidence>
<evidence type="ECO:0000256" key="1">
    <source>
        <dbReference type="ARBA" id="ARBA00022500"/>
    </source>
</evidence>
<gene>
    <name evidence="9" type="ORF">VSX56_02055</name>
</gene>
<dbReference type="PROSITE" id="PS50111">
    <property type="entry name" value="CHEMOTAXIS_TRANSDUC_2"/>
    <property type="match status" value="1"/>
</dbReference>
<evidence type="ECO:0000259" key="8">
    <source>
        <dbReference type="PROSITE" id="PS50885"/>
    </source>
</evidence>
<dbReference type="EMBL" id="JAYWLC010000001">
    <property type="protein sequence ID" value="MER5170545.1"/>
    <property type="molecule type" value="Genomic_DNA"/>
</dbReference>
<keyword evidence="10" id="KW-1185">Reference proteome</keyword>
<dbReference type="PRINTS" id="PR00260">
    <property type="entry name" value="CHEMTRNSDUCR"/>
</dbReference>
<keyword evidence="3" id="KW-0807">Transducer</keyword>
<feature type="domain" description="PAS" evidence="5">
    <location>
        <begin position="133"/>
        <end position="188"/>
    </location>
</feature>
<dbReference type="SUPFAM" id="SSF58104">
    <property type="entry name" value="Methyl-accepting chemotaxis protein (MCP) signaling domain"/>
    <property type="match status" value="1"/>
</dbReference>
<dbReference type="Pfam" id="PF00015">
    <property type="entry name" value="MCPsignal"/>
    <property type="match status" value="1"/>
</dbReference>
<organism evidence="9 10">
    <name type="scientific">Thioclava kandeliae</name>
    <dbReference type="NCBI Taxonomy" id="3070818"/>
    <lineage>
        <taxon>Bacteria</taxon>
        <taxon>Pseudomonadati</taxon>
        <taxon>Pseudomonadota</taxon>
        <taxon>Alphaproteobacteria</taxon>
        <taxon>Rhodobacterales</taxon>
        <taxon>Paracoccaceae</taxon>
        <taxon>Thioclava</taxon>
    </lineage>
</organism>
<dbReference type="Gene3D" id="1.10.287.950">
    <property type="entry name" value="Methyl-accepting chemotaxis protein"/>
    <property type="match status" value="1"/>
</dbReference>
<dbReference type="PANTHER" id="PTHR43531">
    <property type="entry name" value="PROTEIN ICFG"/>
    <property type="match status" value="1"/>
</dbReference>
<evidence type="ECO:0000313" key="10">
    <source>
        <dbReference type="Proteomes" id="UP001438953"/>
    </source>
</evidence>
<dbReference type="InterPro" id="IPR013656">
    <property type="entry name" value="PAS_4"/>
</dbReference>
<dbReference type="Gene3D" id="3.30.450.20">
    <property type="entry name" value="PAS domain"/>
    <property type="match status" value="3"/>
</dbReference>